<gene>
    <name evidence="2" type="ORF">LSUB1_G007124</name>
</gene>
<feature type="signal peptide" evidence="1">
    <location>
        <begin position="1"/>
        <end position="23"/>
    </location>
</feature>
<organism evidence="2 3">
    <name type="scientific">Lachnellula subtilissima</name>
    <dbReference type="NCBI Taxonomy" id="602034"/>
    <lineage>
        <taxon>Eukaryota</taxon>
        <taxon>Fungi</taxon>
        <taxon>Dikarya</taxon>
        <taxon>Ascomycota</taxon>
        <taxon>Pezizomycotina</taxon>
        <taxon>Leotiomycetes</taxon>
        <taxon>Helotiales</taxon>
        <taxon>Lachnaceae</taxon>
        <taxon>Lachnellula</taxon>
    </lineage>
</organism>
<protein>
    <submittedName>
        <fullName evidence="2">Uncharacterized protein</fullName>
    </submittedName>
</protein>
<comment type="caution">
    <text evidence="2">The sequence shown here is derived from an EMBL/GenBank/DDBJ whole genome shotgun (WGS) entry which is preliminary data.</text>
</comment>
<dbReference type="AlphaFoldDB" id="A0A8H8RCG2"/>
<evidence type="ECO:0000313" key="3">
    <source>
        <dbReference type="Proteomes" id="UP000462212"/>
    </source>
</evidence>
<keyword evidence="1" id="KW-0732">Signal</keyword>
<reference evidence="2 3" key="1">
    <citation type="submission" date="2018-05" db="EMBL/GenBank/DDBJ databases">
        <title>Genome sequencing and assembly of the regulated plant pathogen Lachnellula willkommii and related sister species for the development of diagnostic species identification markers.</title>
        <authorList>
            <person name="Giroux E."/>
            <person name="Bilodeau G."/>
        </authorList>
    </citation>
    <scope>NUCLEOTIDE SEQUENCE [LARGE SCALE GENOMIC DNA]</scope>
    <source>
        <strain evidence="2 3">CBS 197.66</strain>
    </source>
</reference>
<dbReference type="Proteomes" id="UP000462212">
    <property type="component" value="Unassembled WGS sequence"/>
</dbReference>
<accession>A0A8H8RCG2</accession>
<proteinExistence type="predicted"/>
<evidence type="ECO:0000256" key="1">
    <source>
        <dbReference type="SAM" id="SignalP"/>
    </source>
</evidence>
<sequence>MQIHIPNLLFSFLSLCFSLVVDARYVMYLTGQHQTIPSPDLVEEITHVAIAFMPSGFFNQGPDLKANLDRNMGFPLWTSVDEVRKKF</sequence>
<keyword evidence="3" id="KW-1185">Reference proteome</keyword>
<evidence type="ECO:0000313" key="2">
    <source>
        <dbReference type="EMBL" id="TVY32415.1"/>
    </source>
</evidence>
<feature type="chain" id="PRO_5034987060" evidence="1">
    <location>
        <begin position="24"/>
        <end position="87"/>
    </location>
</feature>
<dbReference type="EMBL" id="QGMJ01001043">
    <property type="protein sequence ID" value="TVY32415.1"/>
    <property type="molecule type" value="Genomic_DNA"/>
</dbReference>
<name>A0A8H8RCG2_9HELO</name>